<gene>
    <name evidence="1" type="ORF">EEDITHA_LOCUS12537</name>
</gene>
<name>A0AAU9UBX1_EUPED</name>
<proteinExistence type="predicted"/>
<sequence length="89" mass="9501">MYSMYSKTGPVWGHQTRQDRSKMAPVTTYLGCGRVMPGRGGVSSTCSAVVQPAERAAQPLGRTITAGHCHTAVGTCHDNSLSVLCIQDY</sequence>
<dbReference type="AlphaFoldDB" id="A0AAU9UBX1"/>
<evidence type="ECO:0000313" key="2">
    <source>
        <dbReference type="Proteomes" id="UP001153954"/>
    </source>
</evidence>
<dbReference type="EMBL" id="CAKOGL010000018">
    <property type="protein sequence ID" value="CAH2097294.1"/>
    <property type="molecule type" value="Genomic_DNA"/>
</dbReference>
<accession>A0AAU9UBX1</accession>
<keyword evidence="2" id="KW-1185">Reference proteome</keyword>
<protein>
    <submittedName>
        <fullName evidence="1">Uncharacterized protein</fullName>
    </submittedName>
</protein>
<dbReference type="Proteomes" id="UP001153954">
    <property type="component" value="Unassembled WGS sequence"/>
</dbReference>
<organism evidence="1 2">
    <name type="scientific">Euphydryas editha</name>
    <name type="common">Edith's checkerspot</name>
    <dbReference type="NCBI Taxonomy" id="104508"/>
    <lineage>
        <taxon>Eukaryota</taxon>
        <taxon>Metazoa</taxon>
        <taxon>Ecdysozoa</taxon>
        <taxon>Arthropoda</taxon>
        <taxon>Hexapoda</taxon>
        <taxon>Insecta</taxon>
        <taxon>Pterygota</taxon>
        <taxon>Neoptera</taxon>
        <taxon>Endopterygota</taxon>
        <taxon>Lepidoptera</taxon>
        <taxon>Glossata</taxon>
        <taxon>Ditrysia</taxon>
        <taxon>Papilionoidea</taxon>
        <taxon>Nymphalidae</taxon>
        <taxon>Nymphalinae</taxon>
        <taxon>Euphydryas</taxon>
    </lineage>
</organism>
<evidence type="ECO:0000313" key="1">
    <source>
        <dbReference type="EMBL" id="CAH2097294.1"/>
    </source>
</evidence>
<reference evidence="1" key="1">
    <citation type="submission" date="2022-03" db="EMBL/GenBank/DDBJ databases">
        <authorList>
            <person name="Tunstrom K."/>
        </authorList>
    </citation>
    <scope>NUCLEOTIDE SEQUENCE</scope>
</reference>
<comment type="caution">
    <text evidence="1">The sequence shown here is derived from an EMBL/GenBank/DDBJ whole genome shotgun (WGS) entry which is preliminary data.</text>
</comment>